<evidence type="ECO:0000313" key="2">
    <source>
        <dbReference type="EMBL" id="GBL61943.1"/>
    </source>
</evidence>
<comment type="caution">
    <text evidence="2">The sequence shown here is derived from an EMBL/GenBank/DDBJ whole genome shotgun (WGS) entry which is preliminary data.</text>
</comment>
<proteinExistence type="predicted"/>
<dbReference type="InterPro" id="IPR029526">
    <property type="entry name" value="PGBD"/>
</dbReference>
<dbReference type="Pfam" id="PF13843">
    <property type="entry name" value="DDE_Tnp_1_7"/>
    <property type="match status" value="1"/>
</dbReference>
<name>A0A4Y1ZPQ3_ARAVE</name>
<dbReference type="EMBL" id="BGPR01076647">
    <property type="protein sequence ID" value="GBL61943.1"/>
    <property type="molecule type" value="Genomic_DNA"/>
</dbReference>
<accession>A0A4Y1ZPQ3</accession>
<protein>
    <recommendedName>
        <fullName evidence="1">PiggyBac transposable element-derived protein domain-containing protein</fullName>
    </recommendedName>
</protein>
<keyword evidence="3" id="KW-1185">Reference proteome</keyword>
<evidence type="ECO:0000259" key="1">
    <source>
        <dbReference type="Pfam" id="PF13843"/>
    </source>
</evidence>
<evidence type="ECO:0000313" key="3">
    <source>
        <dbReference type="Proteomes" id="UP000499080"/>
    </source>
</evidence>
<reference evidence="2 3" key="1">
    <citation type="journal article" date="2019" name="Sci. Rep.">
        <title>Orb-weaving spider Araneus ventricosus genome elucidates the spidroin gene catalogue.</title>
        <authorList>
            <person name="Kono N."/>
            <person name="Nakamura H."/>
            <person name="Ohtoshi R."/>
            <person name="Moran D.A.P."/>
            <person name="Shinohara A."/>
            <person name="Yoshida Y."/>
            <person name="Fujiwara M."/>
            <person name="Mori M."/>
            <person name="Tomita M."/>
            <person name="Arakawa K."/>
        </authorList>
    </citation>
    <scope>NUCLEOTIDE SEQUENCE [LARGE SCALE GENOMIC DNA]</scope>
</reference>
<feature type="domain" description="PiggyBac transposable element-derived protein" evidence="1">
    <location>
        <begin position="5"/>
        <end position="106"/>
    </location>
</feature>
<organism evidence="2 3">
    <name type="scientific">Araneus ventricosus</name>
    <name type="common">Orbweaver spider</name>
    <name type="synonym">Epeira ventricosa</name>
    <dbReference type="NCBI Taxonomy" id="182803"/>
    <lineage>
        <taxon>Eukaryota</taxon>
        <taxon>Metazoa</taxon>
        <taxon>Ecdysozoa</taxon>
        <taxon>Arthropoda</taxon>
        <taxon>Chelicerata</taxon>
        <taxon>Arachnida</taxon>
        <taxon>Araneae</taxon>
        <taxon>Araneomorphae</taxon>
        <taxon>Entelegynae</taxon>
        <taxon>Araneoidea</taxon>
        <taxon>Araneidae</taxon>
        <taxon>Araneus</taxon>
    </lineage>
</organism>
<sequence>MDTLNMVKQTMTRDRYFQILSNIHLSVNLSTPANNRDKICELRSFTSRLNDNFINLVWLLKSNPLMKVWWSSTLKQHNPKKPIERRFKLWSRADMSGYMYQFDVYQVTLTVQRERVRTGW</sequence>
<dbReference type="Proteomes" id="UP000499080">
    <property type="component" value="Unassembled WGS sequence"/>
</dbReference>
<dbReference type="AlphaFoldDB" id="A0A4Y1ZPQ3"/>
<gene>
    <name evidence="2" type="ORF">AVEN_102032_1</name>
</gene>